<evidence type="ECO:0000256" key="1">
    <source>
        <dbReference type="SAM" id="MobiDB-lite"/>
    </source>
</evidence>
<reference evidence="2 3" key="1">
    <citation type="journal article" date="2016" name="Mol. Biol. Evol.">
        <title>Comparative Genomics of Early-Diverging Mushroom-Forming Fungi Provides Insights into the Origins of Lignocellulose Decay Capabilities.</title>
        <authorList>
            <person name="Nagy L.G."/>
            <person name="Riley R."/>
            <person name="Tritt A."/>
            <person name="Adam C."/>
            <person name="Daum C."/>
            <person name="Floudas D."/>
            <person name="Sun H."/>
            <person name="Yadav J.S."/>
            <person name="Pangilinan J."/>
            <person name="Larsson K.H."/>
            <person name="Matsuura K."/>
            <person name="Barry K."/>
            <person name="Labutti K."/>
            <person name="Kuo R."/>
            <person name="Ohm R.A."/>
            <person name="Bhattacharya S.S."/>
            <person name="Shirouzu T."/>
            <person name="Yoshinaga Y."/>
            <person name="Martin F.M."/>
            <person name="Grigoriev I.V."/>
            <person name="Hibbett D.S."/>
        </authorList>
    </citation>
    <scope>NUCLEOTIDE SEQUENCE [LARGE SCALE GENOMIC DNA]</scope>
    <source>
        <strain evidence="2 3">CBS 109695</strain>
    </source>
</reference>
<sequence length="245" mass="26348">MRMRKGARNAADWMRKKDSKCGGCGCGRETRNAADVDVERDSKYDGCGNGKGTRNAVDAESKRELGMRKILRESAGAGDDVVRRLTSGASDIRCVWPRACPGSTAASGKVIYKQIYTQVHQNLIQAFGTEMQHLTDAHAASYTAQEQRTDAVLAIAAQSGGSGRGPRPAAPARCDGGTQSGAEEFAIAIGNAVLFETFTNDTTKILWSQGFLSGTAAMWSSNITNAQSFGTTRFDFNTWLSEFRA</sequence>
<keyword evidence="3" id="KW-1185">Reference proteome</keyword>
<gene>
    <name evidence="2" type="ORF">FIBSPDRAFT_943716</name>
</gene>
<dbReference type="EMBL" id="KV417483">
    <property type="protein sequence ID" value="KZP33322.1"/>
    <property type="molecule type" value="Genomic_DNA"/>
</dbReference>
<dbReference type="Proteomes" id="UP000076532">
    <property type="component" value="Unassembled WGS sequence"/>
</dbReference>
<evidence type="ECO:0000313" key="3">
    <source>
        <dbReference type="Proteomes" id="UP000076532"/>
    </source>
</evidence>
<dbReference type="OrthoDB" id="3051377at2759"/>
<feature type="region of interest" description="Disordered" evidence="1">
    <location>
        <begin position="1"/>
        <end position="20"/>
    </location>
</feature>
<dbReference type="AlphaFoldDB" id="A0A166W352"/>
<accession>A0A166W352</accession>
<organism evidence="2 3">
    <name type="scientific">Athelia psychrophila</name>
    <dbReference type="NCBI Taxonomy" id="1759441"/>
    <lineage>
        <taxon>Eukaryota</taxon>
        <taxon>Fungi</taxon>
        <taxon>Dikarya</taxon>
        <taxon>Basidiomycota</taxon>
        <taxon>Agaricomycotina</taxon>
        <taxon>Agaricomycetes</taxon>
        <taxon>Agaricomycetidae</taxon>
        <taxon>Atheliales</taxon>
        <taxon>Atheliaceae</taxon>
        <taxon>Athelia</taxon>
    </lineage>
</organism>
<protein>
    <submittedName>
        <fullName evidence="2">Uncharacterized protein</fullName>
    </submittedName>
</protein>
<evidence type="ECO:0000313" key="2">
    <source>
        <dbReference type="EMBL" id="KZP33322.1"/>
    </source>
</evidence>
<feature type="non-terminal residue" evidence="2">
    <location>
        <position position="245"/>
    </location>
</feature>
<name>A0A166W352_9AGAM</name>
<proteinExistence type="predicted"/>